<protein>
    <recommendedName>
        <fullName evidence="2">Adenylate cyclase class-I N-terminal domain-containing protein</fullName>
    </recommendedName>
</protein>
<gene>
    <name evidence="3" type="ORF">A2527_03240</name>
</gene>
<dbReference type="Proteomes" id="UP000178449">
    <property type="component" value="Unassembled WGS sequence"/>
</dbReference>
<reference evidence="3 4" key="1">
    <citation type="journal article" date="2016" name="Nat. Commun.">
        <title>Thousands of microbial genomes shed light on interconnected biogeochemical processes in an aquifer system.</title>
        <authorList>
            <person name="Anantharaman K."/>
            <person name="Brown C.T."/>
            <person name="Hug L.A."/>
            <person name="Sharon I."/>
            <person name="Castelle C.J."/>
            <person name="Probst A.J."/>
            <person name="Thomas B.C."/>
            <person name="Singh A."/>
            <person name="Wilkins M.J."/>
            <person name="Karaoz U."/>
            <person name="Brodie E.L."/>
            <person name="Williams K.H."/>
            <person name="Hubbard S.S."/>
            <person name="Banfield J.F."/>
        </authorList>
    </citation>
    <scope>NUCLEOTIDE SEQUENCE [LARGE SCALE GENOMIC DNA]</scope>
</reference>
<name>A0A1F6GEQ3_9PROT</name>
<feature type="domain" description="Adenylate cyclase class-I N-terminal" evidence="2">
    <location>
        <begin position="46"/>
        <end position="185"/>
    </location>
</feature>
<accession>A0A1F6GEQ3</accession>
<feature type="compositionally biased region" description="Low complexity" evidence="1">
    <location>
        <begin position="1"/>
        <end position="22"/>
    </location>
</feature>
<proteinExistence type="predicted"/>
<evidence type="ECO:0000313" key="3">
    <source>
        <dbReference type="EMBL" id="OGG96586.1"/>
    </source>
</evidence>
<feature type="region of interest" description="Disordered" evidence="1">
    <location>
        <begin position="1"/>
        <end position="30"/>
    </location>
</feature>
<evidence type="ECO:0000256" key="1">
    <source>
        <dbReference type="SAM" id="MobiDB-lite"/>
    </source>
</evidence>
<organism evidence="3 4">
    <name type="scientific">Candidatus Lambdaproteobacteria bacterium RIFOXYD2_FULL_50_16</name>
    <dbReference type="NCBI Taxonomy" id="1817772"/>
    <lineage>
        <taxon>Bacteria</taxon>
        <taxon>Pseudomonadati</taxon>
        <taxon>Pseudomonadota</taxon>
        <taxon>Candidatus Lambdaproteobacteria</taxon>
    </lineage>
</organism>
<dbReference type="AlphaFoldDB" id="A0A1F6GEQ3"/>
<sequence>MGLFSKTPTKKAAPPTKPAQPKGLESLFEEPVALPPELRDRLDKEIKKGKDLFEKYNKNRLELAFGSFDEPMKHALYDIIYILHTNDPSLNGITYTTTEVVDYKEKEVSHVADLFVEGAPAGVVGLDLLPDFIKTDCDEHLNKTFGHGLGPAPEHCPIIGIFSIGSIGTVGHKHLASDLDLQVVFRINPFLVPKTDLTNEAISKLMLAAHKILGAKVQRANKVTPVQLKKNPELEAKINQLAKQKLCEAYPLLSKQFVTKQVNLTQKLAETPNPKFRNKIVQEVIQLYALAGKRVIKKQMEEGEAALRLKIARLQSYCEERYPTAEIYLFPMRDEDMINGRFGSTLESKESSGSAYELILTYDTLMPGVFFTPVAPSHFMFGANTNNSPLYHQAMDFLRFGVLDDLAGDLKRGIADHGPTPDLSEEYVGRHNGAIYWEAFKGSSGNLPKALMNLSRYETLLFDKTRKTMIQLIKRPEYLESLVTRLPTGPWAEAFLPNQILTIEKTFPNLAYDPWWLRYKVLKIAYCERGLITTIDETAALEMSRVLDLAFALHVRISDVFARPGTPLELTTHREKVLAKFLEKAFPEGGRKRKQLDMIFIGETDAVNRFEEDMRVMFEACIDRIEKRFHEIGVTSEKDTNEEFKIWYHYYKKNFHPQPNVVQPSILTHLKVPRGRVLTGFDKEKGWFFKAFQKTSSKNFGKEAQIAHLPEETLLVERVGFLKGLAYCLLNGYYGLLNQGTLKETFTSLELIRTQIDLGSELDNDYAHVQPDQIEKLARLILQLFPAQKIDYRSCLKKEMHLTEVLICFNLLRFGQISILFRNSLGSLMVEEFTIDKFRKQSKRYHEAYKECFADPALELHLQNMIRDYHIDVNRVKLGAWVNHNSFETQHNISALSRKEQDLNREFRKSLVERLAPESLAPSKTTFETPGALQKVLFGAALVAAIDGGIANKEYTVCNQYLEEHWNPSWGDSEEGFTQVLKNLQSFFSVGSSLLRKNIADRAQEMVLTLTIEQQRELIRLMDKTALFEEKNQANKLEVVRVFKVALDLE</sequence>
<dbReference type="Pfam" id="PF12633">
    <property type="entry name" value="Adenyl_cycl_N"/>
    <property type="match status" value="1"/>
</dbReference>
<dbReference type="InterPro" id="IPR024685">
    <property type="entry name" value="Adenylate_cyclase_1_N"/>
</dbReference>
<evidence type="ECO:0000313" key="4">
    <source>
        <dbReference type="Proteomes" id="UP000178449"/>
    </source>
</evidence>
<evidence type="ECO:0000259" key="2">
    <source>
        <dbReference type="Pfam" id="PF12633"/>
    </source>
</evidence>
<comment type="caution">
    <text evidence="3">The sequence shown here is derived from an EMBL/GenBank/DDBJ whole genome shotgun (WGS) entry which is preliminary data.</text>
</comment>
<dbReference type="EMBL" id="MFNE01000010">
    <property type="protein sequence ID" value="OGG96586.1"/>
    <property type="molecule type" value="Genomic_DNA"/>
</dbReference>